<sequence length="62" mass="6830">MTRAPKPETDRREDDLAVPEGPALQLLLDEMTALSRILPPRDVPGADADEDEVEAVFDNMPV</sequence>
<accession>A0ABV7AH92</accession>
<reference evidence="2" key="1">
    <citation type="journal article" date="2019" name="Int. J. Syst. Evol. Microbiol.">
        <title>The Global Catalogue of Microorganisms (GCM) 10K type strain sequencing project: providing services to taxonomists for standard genome sequencing and annotation.</title>
        <authorList>
            <consortium name="The Broad Institute Genomics Platform"/>
            <consortium name="The Broad Institute Genome Sequencing Center for Infectious Disease"/>
            <person name="Wu L."/>
            <person name="Ma J."/>
        </authorList>
    </citation>
    <scope>NUCLEOTIDE SEQUENCE [LARGE SCALE GENOMIC DNA]</scope>
    <source>
        <strain evidence="2">KCTC 62192</strain>
    </source>
</reference>
<evidence type="ECO:0000313" key="2">
    <source>
        <dbReference type="Proteomes" id="UP001595443"/>
    </source>
</evidence>
<dbReference type="EMBL" id="JBHRSK010000007">
    <property type="protein sequence ID" value="MFC2968729.1"/>
    <property type="molecule type" value="Genomic_DNA"/>
</dbReference>
<protein>
    <submittedName>
        <fullName evidence="1">Uncharacterized protein</fullName>
    </submittedName>
</protein>
<organism evidence="1 2">
    <name type="scientific">Acidimangrovimonas pyrenivorans</name>
    <dbReference type="NCBI Taxonomy" id="2030798"/>
    <lineage>
        <taxon>Bacteria</taxon>
        <taxon>Pseudomonadati</taxon>
        <taxon>Pseudomonadota</taxon>
        <taxon>Alphaproteobacteria</taxon>
        <taxon>Rhodobacterales</taxon>
        <taxon>Paracoccaceae</taxon>
        <taxon>Acidimangrovimonas</taxon>
    </lineage>
</organism>
<proteinExistence type="predicted"/>
<evidence type="ECO:0000313" key="1">
    <source>
        <dbReference type="EMBL" id="MFC2968729.1"/>
    </source>
</evidence>
<name>A0ABV7AH92_9RHOB</name>
<dbReference type="Proteomes" id="UP001595443">
    <property type="component" value="Unassembled WGS sequence"/>
</dbReference>
<dbReference type="RefSeq" id="WP_377833424.1">
    <property type="nucleotide sequence ID" value="NZ_JBHRSK010000007.1"/>
</dbReference>
<gene>
    <name evidence="1" type="ORF">ACFOES_11545</name>
</gene>
<keyword evidence="2" id="KW-1185">Reference proteome</keyword>
<comment type="caution">
    <text evidence="1">The sequence shown here is derived from an EMBL/GenBank/DDBJ whole genome shotgun (WGS) entry which is preliminary data.</text>
</comment>